<sequence length="269" mass="31206">MKLHPYLEMRRFDRIVFNFPHAGFKGREDHLHVISSHKQLVRGFLANARQLLRPCGEIHISHKKGFPYDAWGIKKLACESCLIMVRKVDFSKEDYPGYNQKRGDGVTCDDSFPLGPCWTFMFRAGEVEKLKKAHGNRVGLISSCLGEPGKCYPPSISAASMMWPFDLHPTWPQPHFPPVHMPIAFDPFNCYGTSFHHQGMVQPTHQEQPCRYQEGPPIETPWTPQEHQSLQKEYEIHRQLTRSLEDRYMESVERQATTLEMSIQVYGRH</sequence>
<proteinExistence type="predicted"/>
<protein>
    <submittedName>
        <fullName evidence="1">Uncharacterized protein</fullName>
    </submittedName>
</protein>
<reference evidence="1" key="1">
    <citation type="submission" date="2025-09" db="UniProtKB">
        <authorList>
            <consortium name="EnsemblPlants"/>
        </authorList>
    </citation>
    <scope>IDENTIFICATION</scope>
</reference>
<name>A0ACD6ARX0_AVESA</name>
<evidence type="ECO:0000313" key="1">
    <source>
        <dbReference type="EnsemblPlants" id="AVESA.00010b.r2.UnG1415400.1.CDS"/>
    </source>
</evidence>
<dbReference type="EnsemblPlants" id="AVESA.00010b.r2.UnG1415400.1">
    <property type="protein sequence ID" value="AVESA.00010b.r2.UnG1415400.1.CDS"/>
    <property type="gene ID" value="AVESA.00010b.r2.UnG1415400"/>
</dbReference>
<accession>A0ACD6ARX0</accession>
<dbReference type="Proteomes" id="UP001732700">
    <property type="component" value="Unassembled WGS sequence"/>
</dbReference>
<organism evidence="1 2">
    <name type="scientific">Avena sativa</name>
    <name type="common">Oat</name>
    <dbReference type="NCBI Taxonomy" id="4498"/>
    <lineage>
        <taxon>Eukaryota</taxon>
        <taxon>Viridiplantae</taxon>
        <taxon>Streptophyta</taxon>
        <taxon>Embryophyta</taxon>
        <taxon>Tracheophyta</taxon>
        <taxon>Spermatophyta</taxon>
        <taxon>Magnoliopsida</taxon>
        <taxon>Liliopsida</taxon>
        <taxon>Poales</taxon>
        <taxon>Poaceae</taxon>
        <taxon>BOP clade</taxon>
        <taxon>Pooideae</taxon>
        <taxon>Poodae</taxon>
        <taxon>Poeae</taxon>
        <taxon>Poeae Chloroplast Group 1 (Aveneae type)</taxon>
        <taxon>Aveninae</taxon>
        <taxon>Avena</taxon>
    </lineage>
</organism>
<keyword evidence="2" id="KW-1185">Reference proteome</keyword>
<evidence type="ECO:0000313" key="2">
    <source>
        <dbReference type="Proteomes" id="UP001732700"/>
    </source>
</evidence>